<organism evidence="2 3">
    <name type="scientific">Acanthosepion pharaonis</name>
    <name type="common">Pharaoh cuttlefish</name>
    <name type="synonym">Sepia pharaonis</name>
    <dbReference type="NCBI Taxonomy" id="158019"/>
    <lineage>
        <taxon>Eukaryota</taxon>
        <taxon>Metazoa</taxon>
        <taxon>Spiralia</taxon>
        <taxon>Lophotrochozoa</taxon>
        <taxon>Mollusca</taxon>
        <taxon>Cephalopoda</taxon>
        <taxon>Coleoidea</taxon>
        <taxon>Decapodiformes</taxon>
        <taxon>Sepiida</taxon>
        <taxon>Sepiina</taxon>
        <taxon>Sepiidae</taxon>
        <taxon>Acanthosepion</taxon>
    </lineage>
</organism>
<feature type="transmembrane region" description="Helical" evidence="1">
    <location>
        <begin position="1032"/>
        <end position="1052"/>
    </location>
</feature>
<feature type="transmembrane region" description="Helical" evidence="1">
    <location>
        <begin position="692"/>
        <end position="710"/>
    </location>
</feature>
<evidence type="ECO:0000313" key="3">
    <source>
        <dbReference type="Proteomes" id="UP000597762"/>
    </source>
</evidence>
<protein>
    <submittedName>
        <fullName evidence="2">Uncharacterized protein</fullName>
    </submittedName>
</protein>
<name>A0A812E2M9_ACAPH</name>
<feature type="transmembrane region" description="Helical" evidence="1">
    <location>
        <begin position="785"/>
        <end position="805"/>
    </location>
</feature>
<dbReference type="AlphaFoldDB" id="A0A812E2M9"/>
<feature type="transmembrane region" description="Helical" evidence="1">
    <location>
        <begin position="1105"/>
        <end position="1127"/>
    </location>
</feature>
<dbReference type="Proteomes" id="UP000597762">
    <property type="component" value="Unassembled WGS sequence"/>
</dbReference>
<feature type="transmembrane region" description="Helical" evidence="1">
    <location>
        <begin position="1158"/>
        <end position="1178"/>
    </location>
</feature>
<feature type="transmembrane region" description="Helical" evidence="1">
    <location>
        <begin position="479"/>
        <end position="510"/>
    </location>
</feature>
<dbReference type="EMBL" id="CAHIKZ030004635">
    <property type="protein sequence ID" value="CAE1313374.1"/>
    <property type="molecule type" value="Genomic_DNA"/>
</dbReference>
<evidence type="ECO:0000313" key="2">
    <source>
        <dbReference type="EMBL" id="CAE1313374.1"/>
    </source>
</evidence>
<proteinExistence type="predicted"/>
<comment type="caution">
    <text evidence="2">The sequence shown here is derived from an EMBL/GenBank/DDBJ whole genome shotgun (WGS) entry which is preliminary data.</text>
</comment>
<reference evidence="2" key="1">
    <citation type="submission" date="2021-01" db="EMBL/GenBank/DDBJ databases">
        <authorList>
            <person name="Li R."/>
            <person name="Bekaert M."/>
        </authorList>
    </citation>
    <scope>NUCLEOTIDE SEQUENCE</scope>
    <source>
        <strain evidence="2">Farmed</strain>
    </source>
</reference>
<sequence length="1235" mass="143164">MAEYEAAILPNEYHPSVSTIWGEYGPPPPKPAHGRIRTDYSKFMMEYATYDRQNHPLPSHQTDRFPFGCGHHIVCADEQEVNTFLHPQFQDGCQNETSIIRRRGSSNRKKNVHFRQSRDVTYYPELYQAEKVHSESQTPSLLPQVICHAQTDSLSPETDPFRGKSENVHQSNNMIVASYDDGLLDDSGQVGSDHWRYQQSQINKAAGADRERHNQQFSSPFEEEHFKRNLEFNMQSSEKVDTMKGEWTVYQRYGEIEQEPSKCIDRQSSVKFSESKVVVSSNELKVSAIGPVYLINRNSAKRSSGTFISLIGRLPVDHSKRKDSKIVHCTFAKEAATPCTFSLFSFRHFLPTLSFSPFLSTSPFRHIPSRPIFPTLSFYLFLSTTSYRPIPSRIFLPTHSSYHFLSTFNLFLLSSPFQLFHCTFSSPIPLSDQILLASSFPLFLSNFSFPLPPYVLFILAASFPLYLSTFSFPRPSPDLFLLASSFYFFLTFLFHFLLASTFLLSLYFFHTTSTFRPIPSRLFLLLFSFYLFLSASFFLLIPSHLFVPTLSFYLFHFHLPTYSFSPVPTPFFLLSFPFRFLLPTYSFSLFVPFLLILSFRSPPFFTFSTSTFRPIPSRLFLLPFSFYLFLSASFFLLIPSHLFVPTLSFYFSFYSFSTSFYLPSFFLFLLTSSPLPFLLLSTFSFRLPPSDIFVIASSFPHFLSAFYFLLLSSDLFLLASSYHSSFISFPSHSLFPAYSISPLPTHSFFLSFPFHFFLPKLFLLASFLPLFPPTFSFSTSYFQPIHYRLFLRTLSLYLFLSTASFRPIHSRLFLRTLSFYLFLDTSSFQSISSRLFLHNLSFYLFLPLPPSDLFLLASSSLLLRSIFSFHFLLPSYSFSPLPSHLFFVSFPFHLRLLTCSICLFVPTVSFYIFHYTSFSRPVRSHVFVPTLSFYLFLSTSSFRPILSRLFLLILSFYLCLSTSSFQPIPSRLFLPTFSLYLFLSPSSFRPVSSHLFVPTVSFYLFLSTSSFRPIPSCVFLPTYSFYLFVSTFFFRPIPAILFLPTVSFYLFLSTSYFRPIPSDLSLPTPSLFLPFTSASVRFFSFSPLSPRFFFPTSISLKPVHFHFFLPPSFFLLFSFCLCFPISFPPLTSFFSPSRFCFLSSSITFFLIHRLLSKFFFSASLFPPLSFFFFLHSLFSYSPFRFYVHVSFFELFLFSSFLFCFYFPCYFLLLLLNACQLQLLSCISLISPSNYP</sequence>
<feature type="transmembrane region" description="Helical" evidence="1">
    <location>
        <begin position="580"/>
        <end position="599"/>
    </location>
</feature>
<feature type="transmembrane region" description="Helical" evidence="1">
    <location>
        <begin position="894"/>
        <end position="913"/>
    </location>
</feature>
<keyword evidence="1" id="KW-0812">Transmembrane</keyword>
<keyword evidence="1" id="KW-0472">Membrane</keyword>
<feature type="transmembrane region" description="Helical" evidence="1">
    <location>
        <begin position="660"/>
        <end position="680"/>
    </location>
</feature>
<evidence type="ECO:0000256" key="1">
    <source>
        <dbReference type="SAM" id="Phobius"/>
    </source>
</evidence>
<feature type="transmembrane region" description="Helical" evidence="1">
    <location>
        <begin position="1190"/>
        <end position="1215"/>
    </location>
</feature>
<feature type="transmembrane region" description="Helical" evidence="1">
    <location>
        <begin position="522"/>
        <end position="541"/>
    </location>
</feature>
<feature type="transmembrane region" description="Helical" evidence="1">
    <location>
        <begin position="619"/>
        <end position="640"/>
    </location>
</feature>
<keyword evidence="1" id="KW-1133">Transmembrane helix</keyword>
<gene>
    <name evidence="2" type="ORF">SPHA_64532</name>
</gene>
<feature type="transmembrane region" description="Helical" evidence="1">
    <location>
        <begin position="933"/>
        <end position="960"/>
    </location>
</feature>
<keyword evidence="3" id="KW-1185">Reference proteome</keyword>
<accession>A0A812E2M9</accession>